<comment type="caution">
    <text evidence="10">The sequence shown here is derived from an EMBL/GenBank/DDBJ whole genome shotgun (WGS) entry which is preliminary data.</text>
</comment>
<dbReference type="GO" id="GO:0016787">
    <property type="term" value="F:hydrolase activity"/>
    <property type="evidence" value="ECO:0007669"/>
    <property type="project" value="UniProtKB-KW"/>
</dbReference>
<gene>
    <name evidence="10" type="ORF">HRI_000452400</name>
</gene>
<evidence type="ECO:0000256" key="8">
    <source>
        <dbReference type="SAM" id="MobiDB-lite"/>
    </source>
</evidence>
<evidence type="ECO:0000256" key="7">
    <source>
        <dbReference type="ARBA" id="ARBA00023242"/>
    </source>
</evidence>
<evidence type="ECO:0000256" key="5">
    <source>
        <dbReference type="ARBA" id="ARBA00022723"/>
    </source>
</evidence>
<comment type="subcellular location">
    <subcellularLocation>
        <location evidence="2">Nucleus</location>
    </subcellularLocation>
</comment>
<reference evidence="10" key="1">
    <citation type="submission" date="2023-05" db="EMBL/GenBank/DDBJ databases">
        <title>Genome and transcriptome analyses reveal genes involved in the formation of fine ridges on petal epidermal cells in Hibiscus trionum.</title>
        <authorList>
            <person name="Koshimizu S."/>
            <person name="Masuda S."/>
            <person name="Ishii T."/>
            <person name="Shirasu K."/>
            <person name="Hoshino A."/>
            <person name="Arita M."/>
        </authorList>
    </citation>
    <scope>NUCLEOTIDE SEQUENCE</scope>
    <source>
        <strain evidence="10">Hamamatsu line</strain>
    </source>
</reference>
<name>A0A9W7GZS4_HIBTR</name>
<evidence type="ECO:0000256" key="2">
    <source>
        <dbReference type="ARBA" id="ARBA00004123"/>
    </source>
</evidence>
<protein>
    <recommendedName>
        <fullName evidence="9">DDE Tnp4 domain-containing protein</fullName>
    </recommendedName>
</protein>
<accession>A0A9W7GZS4</accession>
<dbReference type="EMBL" id="BSYR01000006">
    <property type="protein sequence ID" value="GMI67831.1"/>
    <property type="molecule type" value="Genomic_DNA"/>
</dbReference>
<dbReference type="GO" id="GO:0005634">
    <property type="term" value="C:nucleus"/>
    <property type="evidence" value="ECO:0007669"/>
    <property type="project" value="UniProtKB-SubCell"/>
</dbReference>
<dbReference type="OrthoDB" id="1681765at2759"/>
<comment type="similarity">
    <text evidence="3">Belongs to the HARBI1 family.</text>
</comment>
<feature type="region of interest" description="Disordered" evidence="8">
    <location>
        <begin position="108"/>
        <end position="133"/>
    </location>
</feature>
<keyword evidence="5" id="KW-0479">Metal-binding</keyword>
<evidence type="ECO:0000259" key="9">
    <source>
        <dbReference type="Pfam" id="PF13359"/>
    </source>
</evidence>
<dbReference type="GO" id="GO:0004518">
    <property type="term" value="F:nuclease activity"/>
    <property type="evidence" value="ECO:0007669"/>
    <property type="project" value="UniProtKB-KW"/>
</dbReference>
<dbReference type="Proteomes" id="UP001165190">
    <property type="component" value="Unassembled WGS sequence"/>
</dbReference>
<sequence length="162" mass="18618">MLFTLVCAGWEGTAHDTRVFINAVLSNRTDQISLPMPSVGKYYVVDAGYPNIPGFLASFRGQRYHARDFIGRHQPRGKEELFNMRHSSVRNVIERSIGVLEAEKDELFEEGEREREQEFDDTEATSSGSNEEHITFDMSQTAEMAHVREEIATSLWINYRQN</sequence>
<dbReference type="InterPro" id="IPR027806">
    <property type="entry name" value="HARBI1_dom"/>
</dbReference>
<dbReference type="PANTHER" id="PTHR22930:SF251">
    <property type="entry name" value="DDE TNP4 DOMAIN-CONTAINING PROTEIN"/>
    <property type="match status" value="1"/>
</dbReference>
<keyword evidence="4" id="KW-0540">Nuclease</keyword>
<evidence type="ECO:0000256" key="3">
    <source>
        <dbReference type="ARBA" id="ARBA00006958"/>
    </source>
</evidence>
<comment type="cofactor">
    <cofactor evidence="1">
        <name>a divalent metal cation</name>
        <dbReference type="ChEBI" id="CHEBI:60240"/>
    </cofactor>
</comment>
<dbReference type="GO" id="GO:0046872">
    <property type="term" value="F:metal ion binding"/>
    <property type="evidence" value="ECO:0007669"/>
    <property type="project" value="UniProtKB-KW"/>
</dbReference>
<dbReference type="InterPro" id="IPR045249">
    <property type="entry name" value="HARBI1-like"/>
</dbReference>
<dbReference type="Pfam" id="PF13359">
    <property type="entry name" value="DDE_Tnp_4"/>
    <property type="match status" value="1"/>
</dbReference>
<keyword evidence="6" id="KW-0378">Hydrolase</keyword>
<evidence type="ECO:0000256" key="1">
    <source>
        <dbReference type="ARBA" id="ARBA00001968"/>
    </source>
</evidence>
<keyword evidence="11" id="KW-1185">Reference proteome</keyword>
<evidence type="ECO:0000256" key="4">
    <source>
        <dbReference type="ARBA" id="ARBA00022722"/>
    </source>
</evidence>
<proteinExistence type="inferred from homology"/>
<evidence type="ECO:0000313" key="10">
    <source>
        <dbReference type="EMBL" id="GMI67831.1"/>
    </source>
</evidence>
<keyword evidence="7" id="KW-0539">Nucleus</keyword>
<organism evidence="10 11">
    <name type="scientific">Hibiscus trionum</name>
    <name type="common">Flower of an hour</name>
    <dbReference type="NCBI Taxonomy" id="183268"/>
    <lineage>
        <taxon>Eukaryota</taxon>
        <taxon>Viridiplantae</taxon>
        <taxon>Streptophyta</taxon>
        <taxon>Embryophyta</taxon>
        <taxon>Tracheophyta</taxon>
        <taxon>Spermatophyta</taxon>
        <taxon>Magnoliopsida</taxon>
        <taxon>eudicotyledons</taxon>
        <taxon>Gunneridae</taxon>
        <taxon>Pentapetalae</taxon>
        <taxon>rosids</taxon>
        <taxon>malvids</taxon>
        <taxon>Malvales</taxon>
        <taxon>Malvaceae</taxon>
        <taxon>Malvoideae</taxon>
        <taxon>Hibiscus</taxon>
    </lineage>
</organism>
<dbReference type="AlphaFoldDB" id="A0A9W7GZS4"/>
<feature type="domain" description="DDE Tnp4" evidence="9">
    <location>
        <begin position="2"/>
        <end position="100"/>
    </location>
</feature>
<dbReference type="PANTHER" id="PTHR22930">
    <property type="match status" value="1"/>
</dbReference>
<evidence type="ECO:0000313" key="11">
    <source>
        <dbReference type="Proteomes" id="UP001165190"/>
    </source>
</evidence>
<evidence type="ECO:0000256" key="6">
    <source>
        <dbReference type="ARBA" id="ARBA00022801"/>
    </source>
</evidence>